<organism evidence="2">
    <name type="scientific">Tanacetum cinerariifolium</name>
    <name type="common">Dalmatian daisy</name>
    <name type="synonym">Chrysanthemum cinerariifolium</name>
    <dbReference type="NCBI Taxonomy" id="118510"/>
    <lineage>
        <taxon>Eukaryota</taxon>
        <taxon>Viridiplantae</taxon>
        <taxon>Streptophyta</taxon>
        <taxon>Embryophyta</taxon>
        <taxon>Tracheophyta</taxon>
        <taxon>Spermatophyta</taxon>
        <taxon>Magnoliopsida</taxon>
        <taxon>eudicotyledons</taxon>
        <taxon>Gunneridae</taxon>
        <taxon>Pentapetalae</taxon>
        <taxon>asterids</taxon>
        <taxon>campanulids</taxon>
        <taxon>Asterales</taxon>
        <taxon>Asteraceae</taxon>
        <taxon>Asteroideae</taxon>
        <taxon>Anthemideae</taxon>
        <taxon>Anthemidinae</taxon>
        <taxon>Tanacetum</taxon>
    </lineage>
</organism>
<sequence length="154" mass="18076">GCSSSHADLYLIEKELHQLHLDEEALRETLKEQAMDEKAREEKIKQKQADDDDEFFMEFRVKVAKDVGDDDDFNSGAWFSATNYVIATAGTKEQQQLAQNEESYREYLEEEATAEKERARAEKEYEEEMKKKEDHNELFRLEFGVISDSEYETD</sequence>
<proteinExistence type="predicted"/>
<gene>
    <name evidence="2" type="ORF">Tci_700553</name>
</gene>
<evidence type="ECO:0000256" key="1">
    <source>
        <dbReference type="SAM" id="MobiDB-lite"/>
    </source>
</evidence>
<dbReference type="AlphaFoldDB" id="A0A699LDA8"/>
<feature type="region of interest" description="Disordered" evidence="1">
    <location>
        <begin position="107"/>
        <end position="131"/>
    </location>
</feature>
<feature type="non-terminal residue" evidence="2">
    <location>
        <position position="1"/>
    </location>
</feature>
<dbReference type="EMBL" id="BKCJ010593300">
    <property type="protein sequence ID" value="GFB28582.1"/>
    <property type="molecule type" value="Genomic_DNA"/>
</dbReference>
<comment type="caution">
    <text evidence="2">The sequence shown here is derived from an EMBL/GenBank/DDBJ whole genome shotgun (WGS) entry which is preliminary data.</text>
</comment>
<accession>A0A699LDA8</accession>
<protein>
    <submittedName>
        <fullName evidence="2">Uncharacterized protein</fullName>
    </submittedName>
</protein>
<reference evidence="2" key="1">
    <citation type="journal article" date="2019" name="Sci. Rep.">
        <title>Draft genome of Tanacetum cinerariifolium, the natural source of mosquito coil.</title>
        <authorList>
            <person name="Yamashiro T."/>
            <person name="Shiraishi A."/>
            <person name="Satake H."/>
            <person name="Nakayama K."/>
        </authorList>
    </citation>
    <scope>NUCLEOTIDE SEQUENCE</scope>
</reference>
<name>A0A699LDA8_TANCI</name>
<evidence type="ECO:0000313" key="2">
    <source>
        <dbReference type="EMBL" id="GFB28582.1"/>
    </source>
</evidence>